<name>A0ABP7UKC8_9FLAO</name>
<evidence type="ECO:0000313" key="3">
    <source>
        <dbReference type="Proteomes" id="UP001500426"/>
    </source>
</evidence>
<evidence type="ECO:0000256" key="1">
    <source>
        <dbReference type="SAM" id="SignalP"/>
    </source>
</evidence>
<gene>
    <name evidence="2" type="ORF">GCM10022388_08840</name>
</gene>
<proteinExistence type="predicted"/>
<reference evidence="3" key="1">
    <citation type="journal article" date="2019" name="Int. J. Syst. Evol. Microbiol.">
        <title>The Global Catalogue of Microorganisms (GCM) 10K type strain sequencing project: providing services to taxonomists for standard genome sequencing and annotation.</title>
        <authorList>
            <consortium name="The Broad Institute Genomics Platform"/>
            <consortium name="The Broad Institute Genome Sequencing Center for Infectious Disease"/>
            <person name="Wu L."/>
            <person name="Ma J."/>
        </authorList>
    </citation>
    <scope>NUCLEOTIDE SEQUENCE [LARGE SCALE GENOMIC DNA]</scope>
    <source>
        <strain evidence="3">JCM 17068</strain>
    </source>
</reference>
<evidence type="ECO:0000313" key="2">
    <source>
        <dbReference type="EMBL" id="GAA4045665.1"/>
    </source>
</evidence>
<evidence type="ECO:0008006" key="4">
    <source>
        <dbReference type="Google" id="ProtNLM"/>
    </source>
</evidence>
<comment type="caution">
    <text evidence="2">The sequence shown here is derived from an EMBL/GenBank/DDBJ whole genome shotgun (WGS) entry which is preliminary data.</text>
</comment>
<feature type="signal peptide" evidence="1">
    <location>
        <begin position="1"/>
        <end position="21"/>
    </location>
</feature>
<keyword evidence="1" id="KW-0732">Signal</keyword>
<organism evidence="2 3">
    <name type="scientific">Flavobacterium chungnamense</name>
    <dbReference type="NCBI Taxonomy" id="706182"/>
    <lineage>
        <taxon>Bacteria</taxon>
        <taxon>Pseudomonadati</taxon>
        <taxon>Bacteroidota</taxon>
        <taxon>Flavobacteriia</taxon>
        <taxon>Flavobacteriales</taxon>
        <taxon>Flavobacteriaceae</taxon>
        <taxon>Flavobacterium</taxon>
    </lineage>
</organism>
<dbReference type="Proteomes" id="UP001500426">
    <property type="component" value="Unassembled WGS sequence"/>
</dbReference>
<keyword evidence="3" id="KW-1185">Reference proteome</keyword>
<sequence length="227" mass="26016">MKIKILILLTFFLFSTINQKAKSDYSIAKNKIETQQKAIKANYLKASAQEKKALLQSTKQVITKNLTSTIIPFWYGTKWSFDGYTAIPKQGEIACGYFVSTTLSHAGFKLNRYKLAQKDPKKEAELLQINGVIEVLEKSPSELKKHFIATKKDGLYFVGLDFHVGYLLKENNEVFFIHSNYINHEGVKKESITESKAFVSKKYYIVAITENEKLVEKWILNETILTN</sequence>
<feature type="chain" id="PRO_5047398043" description="Peptidase C39-like domain-containing protein" evidence="1">
    <location>
        <begin position="22"/>
        <end position="227"/>
    </location>
</feature>
<accession>A0ABP7UKC8</accession>
<dbReference type="RefSeq" id="WP_345091198.1">
    <property type="nucleotide sequence ID" value="NZ_BAABCS010000006.1"/>
</dbReference>
<protein>
    <recommendedName>
        <fullName evidence="4">Peptidase C39-like domain-containing protein</fullName>
    </recommendedName>
</protein>
<dbReference type="EMBL" id="BAABCS010000006">
    <property type="protein sequence ID" value="GAA4045665.1"/>
    <property type="molecule type" value="Genomic_DNA"/>
</dbReference>